<organism evidence="2 3">
    <name type="scientific">Arthrobacter halodurans</name>
    <dbReference type="NCBI Taxonomy" id="516699"/>
    <lineage>
        <taxon>Bacteria</taxon>
        <taxon>Bacillati</taxon>
        <taxon>Actinomycetota</taxon>
        <taxon>Actinomycetes</taxon>
        <taxon>Micrococcales</taxon>
        <taxon>Micrococcaceae</taxon>
        <taxon>Arthrobacter</taxon>
    </lineage>
</organism>
<keyword evidence="3" id="KW-1185">Reference proteome</keyword>
<dbReference type="Gene3D" id="3.40.50.10190">
    <property type="entry name" value="BRCT domain"/>
    <property type="match status" value="1"/>
</dbReference>
<gene>
    <name evidence="2" type="ORF">ACETWP_16140</name>
</gene>
<evidence type="ECO:0000313" key="3">
    <source>
        <dbReference type="Proteomes" id="UP001575652"/>
    </source>
</evidence>
<dbReference type="EMBL" id="JBHDLJ010000018">
    <property type="protein sequence ID" value="MFB0836120.1"/>
    <property type="molecule type" value="Genomic_DNA"/>
</dbReference>
<dbReference type="RefSeq" id="WP_373973295.1">
    <property type="nucleotide sequence ID" value="NZ_JBHDLJ010000018.1"/>
</dbReference>
<reference evidence="2 3" key="1">
    <citation type="submission" date="2024-09" db="EMBL/GenBank/DDBJ databases">
        <authorList>
            <person name="Salinas-Garcia M.A."/>
            <person name="Prieme A."/>
        </authorList>
    </citation>
    <scope>NUCLEOTIDE SEQUENCE [LARGE SCALE GENOMIC DNA]</scope>
    <source>
        <strain evidence="2 3">DSM 21081</strain>
    </source>
</reference>
<evidence type="ECO:0000313" key="2">
    <source>
        <dbReference type="EMBL" id="MFB0836120.1"/>
    </source>
</evidence>
<dbReference type="SUPFAM" id="SSF52113">
    <property type="entry name" value="BRCT domain"/>
    <property type="match status" value="1"/>
</dbReference>
<dbReference type="Proteomes" id="UP001575652">
    <property type="component" value="Unassembled WGS sequence"/>
</dbReference>
<comment type="caution">
    <text evidence="2">The sequence shown here is derived from an EMBL/GenBank/DDBJ whole genome shotgun (WGS) entry which is preliminary data.</text>
</comment>
<name>A0ABV4UR29_9MICC</name>
<dbReference type="Pfam" id="PF00533">
    <property type="entry name" value="BRCT"/>
    <property type="match status" value="1"/>
</dbReference>
<sequence>MSAPELQPGDQIVFTSLELTNKDDLAQATKDAGFVVGPGVSKKTALLVAGDPDVDSSKARKAHEYGIAVVSEKDFVDAYLGGVVVPDTDLPTAPAPTGADAVQGTAKRDLPALKAACKTLRDGARFHALFQSTEHGRYIVRGPAFYSALGEAWTVGGIPVASSAGVPDKSLRGLALADDSEHAADGDDFTALAVEQRPYGRFTVYGPVRTIAGGLRAVGPWLVRHGSPVEEG</sequence>
<evidence type="ECO:0000259" key="1">
    <source>
        <dbReference type="Pfam" id="PF00533"/>
    </source>
</evidence>
<dbReference type="CDD" id="cd17748">
    <property type="entry name" value="BRCT_DNA_ligase_like"/>
    <property type="match status" value="1"/>
</dbReference>
<feature type="domain" description="BRCT" evidence="1">
    <location>
        <begin position="12"/>
        <end position="77"/>
    </location>
</feature>
<accession>A0ABV4UR29</accession>
<protein>
    <submittedName>
        <fullName evidence="2">BRCT domain-containing protein</fullName>
    </submittedName>
</protein>
<dbReference type="InterPro" id="IPR001357">
    <property type="entry name" value="BRCT_dom"/>
</dbReference>
<dbReference type="InterPro" id="IPR036420">
    <property type="entry name" value="BRCT_dom_sf"/>
</dbReference>
<proteinExistence type="predicted"/>